<name>A0ABT9ENM2_9SPHN</name>
<evidence type="ECO:0000313" key="3">
    <source>
        <dbReference type="Proteomes" id="UP001230685"/>
    </source>
</evidence>
<comment type="caution">
    <text evidence="2">The sequence shown here is derived from an EMBL/GenBank/DDBJ whole genome shotgun (WGS) entry which is preliminary data.</text>
</comment>
<gene>
    <name evidence="2" type="ORF">Q5H91_15100</name>
</gene>
<proteinExistence type="predicted"/>
<dbReference type="Proteomes" id="UP001230685">
    <property type="component" value="Unassembled WGS sequence"/>
</dbReference>
<sequence>MGYGFVLAVGTAASLLAGTVSATAAAQETSPAAGIVPAVAFVEDAEPVMPAGGSPNFVPPARDAAGYATPNRNLSPEEMIWHVRVALNVAALGCRGADGPEMVNGYNALLTADKDLLASASTAMGARYKARYGSAWQARHDDAMTKLYNFWALPPVQAKFCGTALLVLRESATVQPAAFAAFAAQALPRLEAPMIAFFGEFDAYIGAREAWRTRRARAQIAAAVPTTPGAVQAAVVSPAPGQAVAVVTPLAAPPAIVPVRAGAGEP</sequence>
<evidence type="ECO:0000256" key="1">
    <source>
        <dbReference type="SAM" id="SignalP"/>
    </source>
</evidence>
<reference evidence="2 3" key="1">
    <citation type="submission" date="2023-07" db="EMBL/GenBank/DDBJ databases">
        <authorList>
            <person name="Kim M.K."/>
        </authorList>
    </citation>
    <scope>NUCLEOTIDE SEQUENCE [LARGE SCALE GENOMIC DNA]</scope>
    <source>
        <strain evidence="2 3">KR1UV-12</strain>
    </source>
</reference>
<dbReference type="RefSeq" id="WP_305174275.1">
    <property type="nucleotide sequence ID" value="NZ_JAUUDS010000010.1"/>
</dbReference>
<feature type="chain" id="PRO_5047335550" evidence="1">
    <location>
        <begin position="27"/>
        <end position="266"/>
    </location>
</feature>
<evidence type="ECO:0000313" key="2">
    <source>
        <dbReference type="EMBL" id="MDP1028549.1"/>
    </source>
</evidence>
<keyword evidence="1" id="KW-0732">Signal</keyword>
<protein>
    <submittedName>
        <fullName evidence="2">Uncharacterized protein</fullName>
    </submittedName>
</protein>
<keyword evidence="3" id="KW-1185">Reference proteome</keyword>
<feature type="signal peptide" evidence="1">
    <location>
        <begin position="1"/>
        <end position="26"/>
    </location>
</feature>
<accession>A0ABT9ENM2</accession>
<dbReference type="EMBL" id="JAUUDS010000010">
    <property type="protein sequence ID" value="MDP1028549.1"/>
    <property type="molecule type" value="Genomic_DNA"/>
</dbReference>
<organism evidence="2 3">
    <name type="scientific">Sphingomonas aurea</name>
    <dbReference type="NCBI Taxonomy" id="3063994"/>
    <lineage>
        <taxon>Bacteria</taxon>
        <taxon>Pseudomonadati</taxon>
        <taxon>Pseudomonadota</taxon>
        <taxon>Alphaproteobacteria</taxon>
        <taxon>Sphingomonadales</taxon>
        <taxon>Sphingomonadaceae</taxon>
        <taxon>Sphingomonas</taxon>
    </lineage>
</organism>